<sequence>MVVSVPGERREGFHGLPEGEIQGNEEESVEYFIICFRSFDAWVLLLRRLLYLLQGSDYHLHLKNYKVELHSPWSNGEESRNETCWRRNAIEKNRGNLLFSLSIWVFVGFDGVGIIQKVRAPYYSSCK</sequence>
<keyword evidence="1" id="KW-0472">Membrane</keyword>
<feature type="transmembrane region" description="Helical" evidence="1">
    <location>
        <begin position="96"/>
        <end position="115"/>
    </location>
</feature>
<organism evidence="2 3">
    <name type="scientific">Platanthera guangdongensis</name>
    <dbReference type="NCBI Taxonomy" id="2320717"/>
    <lineage>
        <taxon>Eukaryota</taxon>
        <taxon>Viridiplantae</taxon>
        <taxon>Streptophyta</taxon>
        <taxon>Embryophyta</taxon>
        <taxon>Tracheophyta</taxon>
        <taxon>Spermatophyta</taxon>
        <taxon>Magnoliopsida</taxon>
        <taxon>Liliopsida</taxon>
        <taxon>Asparagales</taxon>
        <taxon>Orchidaceae</taxon>
        <taxon>Orchidoideae</taxon>
        <taxon>Orchideae</taxon>
        <taxon>Orchidinae</taxon>
        <taxon>Platanthera</taxon>
    </lineage>
</organism>
<gene>
    <name evidence="2" type="ORF">KSP40_PGU007949</name>
</gene>
<dbReference type="Proteomes" id="UP001412067">
    <property type="component" value="Unassembled WGS sequence"/>
</dbReference>
<accession>A0ABR2M115</accession>
<reference evidence="2 3" key="1">
    <citation type="journal article" date="2022" name="Nat. Plants">
        <title>Genomes of leafy and leafless Platanthera orchids illuminate the evolution of mycoheterotrophy.</title>
        <authorList>
            <person name="Li M.H."/>
            <person name="Liu K.W."/>
            <person name="Li Z."/>
            <person name="Lu H.C."/>
            <person name="Ye Q.L."/>
            <person name="Zhang D."/>
            <person name="Wang J.Y."/>
            <person name="Li Y.F."/>
            <person name="Zhong Z.M."/>
            <person name="Liu X."/>
            <person name="Yu X."/>
            <person name="Liu D.K."/>
            <person name="Tu X.D."/>
            <person name="Liu B."/>
            <person name="Hao Y."/>
            <person name="Liao X.Y."/>
            <person name="Jiang Y.T."/>
            <person name="Sun W.H."/>
            <person name="Chen J."/>
            <person name="Chen Y.Q."/>
            <person name="Ai Y."/>
            <person name="Zhai J.W."/>
            <person name="Wu S.S."/>
            <person name="Zhou Z."/>
            <person name="Hsiao Y.Y."/>
            <person name="Wu W.L."/>
            <person name="Chen Y.Y."/>
            <person name="Lin Y.F."/>
            <person name="Hsu J.L."/>
            <person name="Li C.Y."/>
            <person name="Wang Z.W."/>
            <person name="Zhao X."/>
            <person name="Zhong W.Y."/>
            <person name="Ma X.K."/>
            <person name="Ma L."/>
            <person name="Huang J."/>
            <person name="Chen G.Z."/>
            <person name="Huang M.Z."/>
            <person name="Huang L."/>
            <person name="Peng D.H."/>
            <person name="Luo Y.B."/>
            <person name="Zou S.Q."/>
            <person name="Chen S.P."/>
            <person name="Lan S."/>
            <person name="Tsai W.C."/>
            <person name="Van de Peer Y."/>
            <person name="Liu Z.J."/>
        </authorList>
    </citation>
    <scope>NUCLEOTIDE SEQUENCE [LARGE SCALE GENOMIC DNA]</scope>
    <source>
        <strain evidence="2">Lor288</strain>
    </source>
</reference>
<keyword evidence="1" id="KW-1133">Transmembrane helix</keyword>
<evidence type="ECO:0000313" key="2">
    <source>
        <dbReference type="EMBL" id="KAK8955514.1"/>
    </source>
</evidence>
<name>A0ABR2M115_9ASPA</name>
<evidence type="ECO:0000256" key="1">
    <source>
        <dbReference type="SAM" id="Phobius"/>
    </source>
</evidence>
<dbReference type="EMBL" id="JBBWWR010000013">
    <property type="protein sequence ID" value="KAK8955514.1"/>
    <property type="molecule type" value="Genomic_DNA"/>
</dbReference>
<keyword evidence="1" id="KW-0812">Transmembrane</keyword>
<protein>
    <submittedName>
        <fullName evidence="2">Uncharacterized protein</fullName>
    </submittedName>
</protein>
<comment type="caution">
    <text evidence="2">The sequence shown here is derived from an EMBL/GenBank/DDBJ whole genome shotgun (WGS) entry which is preliminary data.</text>
</comment>
<keyword evidence="3" id="KW-1185">Reference proteome</keyword>
<evidence type="ECO:0000313" key="3">
    <source>
        <dbReference type="Proteomes" id="UP001412067"/>
    </source>
</evidence>
<proteinExistence type="predicted"/>